<dbReference type="EMBL" id="KB456269">
    <property type="protein sequence ID" value="EMF09201.1"/>
    <property type="molecule type" value="Genomic_DNA"/>
</dbReference>
<keyword evidence="3 6" id="KW-0064">Aspartyl protease</keyword>
<accession>N1QD75</accession>
<reference evidence="10 11" key="1">
    <citation type="journal article" date="2012" name="PLoS Pathog.">
        <title>Diverse lifestyles and strategies of plant pathogenesis encoded in the genomes of eighteen Dothideomycetes fungi.</title>
        <authorList>
            <person name="Ohm R.A."/>
            <person name="Feau N."/>
            <person name="Henrissat B."/>
            <person name="Schoch C.L."/>
            <person name="Horwitz B.A."/>
            <person name="Barry K.W."/>
            <person name="Condon B.J."/>
            <person name="Copeland A.C."/>
            <person name="Dhillon B."/>
            <person name="Glaser F."/>
            <person name="Hesse C.N."/>
            <person name="Kosti I."/>
            <person name="LaButti K."/>
            <person name="Lindquist E.A."/>
            <person name="Lucas S."/>
            <person name="Salamov A.A."/>
            <person name="Bradshaw R.E."/>
            <person name="Ciuffetti L."/>
            <person name="Hamelin R.C."/>
            <person name="Kema G.H.J."/>
            <person name="Lawrence C."/>
            <person name="Scott J.A."/>
            <person name="Spatafora J.W."/>
            <person name="Turgeon B.G."/>
            <person name="de Wit P.J.G.M."/>
            <person name="Zhong S."/>
            <person name="Goodwin S.B."/>
            <person name="Grigoriev I.V."/>
        </authorList>
    </citation>
    <scope>NUCLEOTIDE SEQUENCE [LARGE SCALE GENOMIC DNA]</scope>
    <source>
        <strain evidence="10 11">SO2202</strain>
    </source>
</reference>
<dbReference type="InterPro" id="IPR001461">
    <property type="entry name" value="Aspartic_peptidase_A1"/>
</dbReference>
<feature type="active site" evidence="5">
    <location>
        <position position="334"/>
    </location>
</feature>
<dbReference type="InterPro" id="IPR034163">
    <property type="entry name" value="Aspergillopepsin-like_cat_dom"/>
</dbReference>
<gene>
    <name evidence="10" type="ORF">SEPMUDRAFT_151317</name>
</gene>
<dbReference type="AlphaFoldDB" id="N1QD75"/>
<dbReference type="eggNOG" id="KOG1339">
    <property type="taxonomic scope" value="Eukaryota"/>
</dbReference>
<dbReference type="PROSITE" id="PS51767">
    <property type="entry name" value="PEPTIDASE_A1"/>
    <property type="match status" value="1"/>
</dbReference>
<dbReference type="HOGENOM" id="CLU_013253_0_0_1"/>
<evidence type="ECO:0000256" key="6">
    <source>
        <dbReference type="RuleBase" id="RU000454"/>
    </source>
</evidence>
<dbReference type="PROSITE" id="PS00141">
    <property type="entry name" value="ASP_PROTEASE"/>
    <property type="match status" value="2"/>
</dbReference>
<keyword evidence="2 6" id="KW-0645">Protease</keyword>
<dbReference type="InterPro" id="IPR001969">
    <property type="entry name" value="Aspartic_peptidase_AS"/>
</dbReference>
<dbReference type="MEROPS" id="A01.079"/>
<dbReference type="STRING" id="692275.N1QD75"/>
<feature type="region of interest" description="Disordered" evidence="7">
    <location>
        <begin position="93"/>
        <end position="117"/>
    </location>
</feature>
<dbReference type="PANTHER" id="PTHR47966">
    <property type="entry name" value="BETA-SITE APP-CLEAVING ENZYME, ISOFORM A-RELATED"/>
    <property type="match status" value="1"/>
</dbReference>
<evidence type="ECO:0000256" key="7">
    <source>
        <dbReference type="SAM" id="MobiDB-lite"/>
    </source>
</evidence>
<proteinExistence type="inferred from homology"/>
<evidence type="ECO:0000256" key="2">
    <source>
        <dbReference type="ARBA" id="ARBA00022670"/>
    </source>
</evidence>
<dbReference type="Pfam" id="PF00026">
    <property type="entry name" value="Asp"/>
    <property type="match status" value="1"/>
</dbReference>
<evidence type="ECO:0000313" key="11">
    <source>
        <dbReference type="Proteomes" id="UP000016931"/>
    </source>
</evidence>
<dbReference type="FunFam" id="2.40.70.10:FF:000026">
    <property type="entry name" value="Endothiapepsin"/>
    <property type="match status" value="1"/>
</dbReference>
<evidence type="ECO:0000256" key="5">
    <source>
        <dbReference type="PIRSR" id="PIRSR601461-1"/>
    </source>
</evidence>
<comment type="similarity">
    <text evidence="1 6">Belongs to the peptidase A1 family.</text>
</comment>
<feature type="domain" description="Peptidase A1" evidence="9">
    <location>
        <begin position="130"/>
        <end position="445"/>
    </location>
</feature>
<dbReference type="SUPFAM" id="SSF50630">
    <property type="entry name" value="Acid proteases"/>
    <property type="match status" value="1"/>
</dbReference>
<name>N1QD75_SPHMS</name>
<dbReference type="PANTHER" id="PTHR47966:SF1">
    <property type="entry name" value="ASPARTYL PROTEINASE"/>
    <property type="match status" value="1"/>
</dbReference>
<dbReference type="Gene3D" id="2.40.70.10">
    <property type="entry name" value="Acid Proteases"/>
    <property type="match status" value="2"/>
</dbReference>
<keyword evidence="4 6" id="KW-0378">Hydrolase</keyword>
<sequence length="448" mass="47788">MFFLFFFTFVLATLAVALPSPLHKRSFKAPVRGRSSQGPLDDILRVHQKYQWAYAVGAAPVITTTTRLAPAPFPTSIVPSTTSATIGTLTTVSVPSSPAPAPPPYPNSTSTDGNEDGEVLATPEANEIEYLSPVTIGGQSFNLNFDTGSSDLWMFSSLLPASLIGNHSAYNPSLSQTYTELENATWSISYGDGSGASGTVGFDTVDVGGTTVDRQCIELATRISTAFTRDPASDGLLGLGFSSINRVYPTPQKTFFENVMNDLSEPLFTANLMDDSGAGTYEFGVIDESKYKGDIHYVDVDNSQGFWEFPVSGIRIGANDTLTCNGKCKSAIADTGTSLLYLDSDVVSTYYAKVAGSQMWDLSTYIYPCDSTLPDLSLDFGGHYITIKGEKMTYLAFTGAVNDGPAGQCMGGLQAGPSGLQIVGDVFLKQVFAVFDGGNMRFGVAEQE</sequence>
<dbReference type="GO" id="GO:0004190">
    <property type="term" value="F:aspartic-type endopeptidase activity"/>
    <property type="evidence" value="ECO:0007669"/>
    <property type="project" value="UniProtKB-KW"/>
</dbReference>
<dbReference type="PRINTS" id="PR00792">
    <property type="entry name" value="PEPSIN"/>
</dbReference>
<protein>
    <submittedName>
        <fullName evidence="10">Acid protease</fullName>
    </submittedName>
</protein>
<dbReference type="OrthoDB" id="2747330at2759"/>
<dbReference type="GO" id="GO:0006508">
    <property type="term" value="P:proteolysis"/>
    <property type="evidence" value="ECO:0007669"/>
    <property type="project" value="UniProtKB-KW"/>
</dbReference>
<dbReference type="RefSeq" id="XP_016757322.1">
    <property type="nucleotide sequence ID" value="XM_016906739.1"/>
</dbReference>
<organism evidence="10 11">
    <name type="scientific">Sphaerulina musiva (strain SO2202)</name>
    <name type="common">Poplar stem canker fungus</name>
    <name type="synonym">Septoria musiva</name>
    <dbReference type="NCBI Taxonomy" id="692275"/>
    <lineage>
        <taxon>Eukaryota</taxon>
        <taxon>Fungi</taxon>
        <taxon>Dikarya</taxon>
        <taxon>Ascomycota</taxon>
        <taxon>Pezizomycotina</taxon>
        <taxon>Dothideomycetes</taxon>
        <taxon>Dothideomycetidae</taxon>
        <taxon>Mycosphaerellales</taxon>
        <taxon>Mycosphaerellaceae</taxon>
        <taxon>Sphaerulina</taxon>
    </lineage>
</organism>
<evidence type="ECO:0000313" key="10">
    <source>
        <dbReference type="EMBL" id="EMF09201.1"/>
    </source>
</evidence>
<dbReference type="Proteomes" id="UP000016931">
    <property type="component" value="Unassembled WGS sequence"/>
</dbReference>
<evidence type="ECO:0000256" key="8">
    <source>
        <dbReference type="SAM" id="SignalP"/>
    </source>
</evidence>
<evidence type="ECO:0000256" key="4">
    <source>
        <dbReference type="ARBA" id="ARBA00022801"/>
    </source>
</evidence>
<feature type="chain" id="PRO_5004110652" evidence="8">
    <location>
        <begin position="18"/>
        <end position="448"/>
    </location>
</feature>
<feature type="compositionally biased region" description="Pro residues" evidence="7">
    <location>
        <begin position="97"/>
        <end position="106"/>
    </location>
</feature>
<keyword evidence="8" id="KW-0732">Signal</keyword>
<evidence type="ECO:0000259" key="9">
    <source>
        <dbReference type="PROSITE" id="PS51767"/>
    </source>
</evidence>
<keyword evidence="11" id="KW-1185">Reference proteome</keyword>
<dbReference type="InterPro" id="IPR033121">
    <property type="entry name" value="PEPTIDASE_A1"/>
</dbReference>
<evidence type="ECO:0000256" key="1">
    <source>
        <dbReference type="ARBA" id="ARBA00007447"/>
    </source>
</evidence>
<evidence type="ECO:0000256" key="3">
    <source>
        <dbReference type="ARBA" id="ARBA00022750"/>
    </source>
</evidence>
<dbReference type="InterPro" id="IPR021109">
    <property type="entry name" value="Peptidase_aspartic_dom_sf"/>
</dbReference>
<feature type="signal peptide" evidence="8">
    <location>
        <begin position="1"/>
        <end position="17"/>
    </location>
</feature>
<dbReference type="OMA" id="NGVGEYE"/>
<dbReference type="GeneID" id="27903876"/>
<dbReference type="CDD" id="cd06097">
    <property type="entry name" value="Aspergillopepsin_like"/>
    <property type="match status" value="1"/>
</dbReference>
<feature type="active site" evidence="5">
    <location>
        <position position="146"/>
    </location>
</feature>